<keyword evidence="1" id="KW-0479">Metal-binding</keyword>
<dbReference type="AlphaFoldDB" id="A0A9W8ZZY3"/>
<evidence type="ECO:0000259" key="2">
    <source>
        <dbReference type="PROSITE" id="PS50157"/>
    </source>
</evidence>
<evidence type="ECO:0000256" key="1">
    <source>
        <dbReference type="PROSITE-ProRule" id="PRU00042"/>
    </source>
</evidence>
<evidence type="ECO:0000313" key="4">
    <source>
        <dbReference type="Proteomes" id="UP001150238"/>
    </source>
</evidence>
<keyword evidence="1" id="KW-0862">Zinc</keyword>
<keyword evidence="1" id="KW-0863">Zinc-finger</keyword>
<accession>A0A9W8ZZY3</accession>
<protein>
    <recommendedName>
        <fullName evidence="2">C2H2-type domain-containing protein</fullName>
    </recommendedName>
</protein>
<name>A0A9W8ZZY3_9AGAR</name>
<organism evidence="3 4">
    <name type="scientific">Lentinula lateritia</name>
    <dbReference type="NCBI Taxonomy" id="40482"/>
    <lineage>
        <taxon>Eukaryota</taxon>
        <taxon>Fungi</taxon>
        <taxon>Dikarya</taxon>
        <taxon>Basidiomycota</taxon>
        <taxon>Agaricomycotina</taxon>
        <taxon>Agaricomycetes</taxon>
        <taxon>Agaricomycetidae</taxon>
        <taxon>Agaricales</taxon>
        <taxon>Marasmiineae</taxon>
        <taxon>Omphalotaceae</taxon>
        <taxon>Lentinula</taxon>
    </lineage>
</organism>
<reference evidence="3" key="1">
    <citation type="submission" date="2022-08" db="EMBL/GenBank/DDBJ databases">
        <authorList>
            <consortium name="DOE Joint Genome Institute"/>
            <person name="Min B."/>
            <person name="Riley R."/>
            <person name="Sierra-Patev S."/>
            <person name="Naranjo-Ortiz M."/>
            <person name="Looney B."/>
            <person name="Konkel Z."/>
            <person name="Slot J.C."/>
            <person name="Sakamoto Y."/>
            <person name="Steenwyk J.L."/>
            <person name="Rokas A."/>
            <person name="Carro J."/>
            <person name="Camarero S."/>
            <person name="Ferreira P."/>
            <person name="Molpeceres G."/>
            <person name="Ruiz-Duenas F.J."/>
            <person name="Serrano A."/>
            <person name="Henrissat B."/>
            <person name="Drula E."/>
            <person name="Hughes K.W."/>
            <person name="Mata J.L."/>
            <person name="Ishikawa N.K."/>
            <person name="Vargas-Isla R."/>
            <person name="Ushijima S."/>
            <person name="Smith C.A."/>
            <person name="Ahrendt S."/>
            <person name="Andreopoulos W."/>
            <person name="He G."/>
            <person name="Labutti K."/>
            <person name="Lipzen A."/>
            <person name="Ng V."/>
            <person name="Sandor L."/>
            <person name="Barry K."/>
            <person name="Martinez A.T."/>
            <person name="Xiao Y."/>
            <person name="Gibbons J.G."/>
            <person name="Terashima K."/>
            <person name="Hibbett D.S."/>
            <person name="Grigoriev I.V."/>
        </authorList>
    </citation>
    <scope>NUCLEOTIDE SEQUENCE</scope>
    <source>
        <strain evidence="3">Sp2 HRB7682 ss15</strain>
    </source>
</reference>
<proteinExistence type="predicted"/>
<evidence type="ECO:0000313" key="3">
    <source>
        <dbReference type="EMBL" id="KAJ4471267.1"/>
    </source>
</evidence>
<dbReference type="EMBL" id="JANVFS010000029">
    <property type="protein sequence ID" value="KAJ4471267.1"/>
    <property type="molecule type" value="Genomic_DNA"/>
</dbReference>
<dbReference type="SMART" id="SM00355">
    <property type="entry name" value="ZnF_C2H2"/>
    <property type="match status" value="2"/>
</dbReference>
<dbReference type="SUPFAM" id="SSF57667">
    <property type="entry name" value="beta-beta-alpha zinc fingers"/>
    <property type="match status" value="1"/>
</dbReference>
<sequence length="150" mass="17515">MERETKSYICHPCNRSFALQSSLDEHYRGSQAHPICPKCGKGFQNRRIFDEVGQRNDVFQHYLQSPSHPTCRQCRVSFVDGRAFEQVRSQISFPHCLRLHDLSRCTQCEQQYETVAELRQHYLTSNRHPICSACKIGFETEKRQQVVSHG</sequence>
<dbReference type="Gene3D" id="3.30.160.60">
    <property type="entry name" value="Classic Zinc Finger"/>
    <property type="match status" value="1"/>
</dbReference>
<dbReference type="InterPro" id="IPR036236">
    <property type="entry name" value="Znf_C2H2_sf"/>
</dbReference>
<dbReference type="GO" id="GO:0008270">
    <property type="term" value="F:zinc ion binding"/>
    <property type="evidence" value="ECO:0007669"/>
    <property type="project" value="UniProtKB-KW"/>
</dbReference>
<gene>
    <name evidence="3" type="ORF">C8J55DRAFT_435215</name>
</gene>
<dbReference type="InterPro" id="IPR013087">
    <property type="entry name" value="Znf_C2H2_type"/>
</dbReference>
<reference evidence="3" key="2">
    <citation type="journal article" date="2023" name="Proc. Natl. Acad. Sci. U.S.A.">
        <title>A global phylogenomic analysis of the shiitake genus Lentinula.</title>
        <authorList>
            <person name="Sierra-Patev S."/>
            <person name="Min B."/>
            <person name="Naranjo-Ortiz M."/>
            <person name="Looney B."/>
            <person name="Konkel Z."/>
            <person name="Slot J.C."/>
            <person name="Sakamoto Y."/>
            <person name="Steenwyk J.L."/>
            <person name="Rokas A."/>
            <person name="Carro J."/>
            <person name="Camarero S."/>
            <person name="Ferreira P."/>
            <person name="Molpeceres G."/>
            <person name="Ruiz-Duenas F.J."/>
            <person name="Serrano A."/>
            <person name="Henrissat B."/>
            <person name="Drula E."/>
            <person name="Hughes K.W."/>
            <person name="Mata J.L."/>
            <person name="Ishikawa N.K."/>
            <person name="Vargas-Isla R."/>
            <person name="Ushijima S."/>
            <person name="Smith C.A."/>
            <person name="Donoghue J."/>
            <person name="Ahrendt S."/>
            <person name="Andreopoulos W."/>
            <person name="He G."/>
            <person name="LaButti K."/>
            <person name="Lipzen A."/>
            <person name="Ng V."/>
            <person name="Riley R."/>
            <person name="Sandor L."/>
            <person name="Barry K."/>
            <person name="Martinez A.T."/>
            <person name="Xiao Y."/>
            <person name="Gibbons J.G."/>
            <person name="Terashima K."/>
            <person name="Grigoriev I.V."/>
            <person name="Hibbett D."/>
        </authorList>
    </citation>
    <scope>NUCLEOTIDE SEQUENCE</scope>
    <source>
        <strain evidence="3">Sp2 HRB7682 ss15</strain>
    </source>
</reference>
<dbReference type="PROSITE" id="PS50157">
    <property type="entry name" value="ZINC_FINGER_C2H2_2"/>
    <property type="match status" value="1"/>
</dbReference>
<feature type="domain" description="C2H2-type" evidence="2">
    <location>
        <begin position="8"/>
        <end position="33"/>
    </location>
</feature>
<dbReference type="Proteomes" id="UP001150238">
    <property type="component" value="Unassembled WGS sequence"/>
</dbReference>
<comment type="caution">
    <text evidence="3">The sequence shown here is derived from an EMBL/GenBank/DDBJ whole genome shotgun (WGS) entry which is preliminary data.</text>
</comment>